<dbReference type="AlphaFoldDB" id="A0A1I7GKR7"/>
<dbReference type="RefSeq" id="WP_093024711.1">
    <property type="nucleotide sequence ID" value="NZ_FPBK01000005.1"/>
</dbReference>
<proteinExistence type="predicted"/>
<name>A0A1I7GKR7_9FLAO</name>
<evidence type="ECO:0000313" key="1">
    <source>
        <dbReference type="EMBL" id="SFU49019.1"/>
    </source>
</evidence>
<reference evidence="1 2" key="1">
    <citation type="submission" date="2016-10" db="EMBL/GenBank/DDBJ databases">
        <authorList>
            <person name="de Groot N.N."/>
        </authorList>
    </citation>
    <scope>NUCLEOTIDE SEQUENCE [LARGE SCALE GENOMIC DNA]</scope>
    <source>
        <strain evidence="1 2">CGMCC 1.12333</strain>
    </source>
</reference>
<evidence type="ECO:0000313" key="2">
    <source>
        <dbReference type="Proteomes" id="UP000199138"/>
    </source>
</evidence>
<dbReference type="EMBL" id="FPBK01000005">
    <property type="protein sequence ID" value="SFU49019.1"/>
    <property type="molecule type" value="Genomic_DNA"/>
</dbReference>
<organism evidence="1 2">
    <name type="scientific">Pustulibacterium marinum</name>
    <dbReference type="NCBI Taxonomy" id="1224947"/>
    <lineage>
        <taxon>Bacteria</taxon>
        <taxon>Pseudomonadati</taxon>
        <taxon>Bacteroidota</taxon>
        <taxon>Flavobacteriia</taxon>
        <taxon>Flavobacteriales</taxon>
        <taxon>Flavobacteriaceae</taxon>
        <taxon>Pustulibacterium</taxon>
    </lineage>
</organism>
<keyword evidence="2" id="KW-1185">Reference proteome</keyword>
<dbReference type="STRING" id="1224947.SAMN05216480_10536"/>
<accession>A0A1I7GKR7</accession>
<gene>
    <name evidence="1" type="ORF">SAMN05216480_10536</name>
</gene>
<dbReference type="Proteomes" id="UP000199138">
    <property type="component" value="Unassembled WGS sequence"/>
</dbReference>
<protein>
    <submittedName>
        <fullName evidence="1">Uncharacterized protein</fullName>
    </submittedName>
</protein>
<dbReference type="OrthoDB" id="981660at2"/>
<sequence length="296" mass="35012">MEEKLFQKVFNSSLYRKNYIIMHEIDEILHTLFYNKNGYVKNYNSLEFYCPYCKTDSTFIPNDIPIKNTVKSVIEEYYEYLHDVKTTNSGFNEKKPNPFEFMKKLSNEEEVFIRTFSCARTNGKEDRHTLIYCLKIIEDSIVIIGRYPSIADTSLDFKKYKKIDKSLPSEFNLATGLHSHGVGAGAYVYLRRILEKYIIYPKLNEEQKKLQFFKEKLQAIKDQLPKLLVETPEMYSVLSLGIHELSEEECKKYYKPLESAILFILNEELSNIEQKERMSQVQNEIKKIHSDHKNKK</sequence>